<dbReference type="PANTHER" id="PTHR18964:SF149">
    <property type="entry name" value="BIFUNCTIONAL UDP-N-ACETYLGLUCOSAMINE 2-EPIMERASE_N-ACETYLMANNOSAMINE KINASE"/>
    <property type="match status" value="1"/>
</dbReference>
<reference evidence="4" key="1">
    <citation type="submission" date="2012-11" db="EMBL/GenBank/DDBJ databases">
        <title>Dependencies among metagenomic species, viruses, plasmids and units of genetic variation.</title>
        <authorList>
            <person name="Nielsen H.B."/>
            <person name="Almeida M."/>
            <person name="Juncker A.S."/>
            <person name="Rasmussen S."/>
            <person name="Li J."/>
            <person name="Sunagawa S."/>
            <person name="Plichta D."/>
            <person name="Gautier L."/>
            <person name="Le Chatelier E."/>
            <person name="Peletier E."/>
            <person name="Bonde I."/>
            <person name="Nielsen T."/>
            <person name="Manichanh C."/>
            <person name="Arumugam M."/>
            <person name="Batto J."/>
            <person name="Santos M.B.Q.D."/>
            <person name="Blom N."/>
            <person name="Borruel N."/>
            <person name="Burgdorf K.S."/>
            <person name="Boumezbeur F."/>
            <person name="Casellas F."/>
            <person name="Dore J."/>
            <person name="Guarner F."/>
            <person name="Hansen T."/>
            <person name="Hildebrand F."/>
            <person name="Kaas R.S."/>
            <person name="Kennedy S."/>
            <person name="Kristiansen K."/>
            <person name="Kultima J.R."/>
            <person name="Leonard P."/>
            <person name="Levenez F."/>
            <person name="Lund O."/>
            <person name="Moumen B."/>
            <person name="Le Paslier D."/>
            <person name="Pons N."/>
            <person name="Pedersen O."/>
            <person name="Prifti E."/>
            <person name="Qin J."/>
            <person name="Raes J."/>
            <person name="Tap J."/>
            <person name="Tims S."/>
            <person name="Ussery D.W."/>
            <person name="Yamada T."/>
            <person name="MetaHit consortium"/>
            <person name="Renault P."/>
            <person name="Sicheritz-Ponten T."/>
            <person name="Bork P."/>
            <person name="Wang J."/>
            <person name="Brunak S."/>
            <person name="Ehrlich S.D."/>
        </authorList>
    </citation>
    <scope>NUCLEOTIDE SEQUENCE [LARGE SCALE GENOMIC DNA]</scope>
</reference>
<keyword evidence="3" id="KW-0859">Xylose metabolism</keyword>
<dbReference type="InterPro" id="IPR036390">
    <property type="entry name" value="WH_DNA-bd_sf"/>
</dbReference>
<evidence type="ECO:0008006" key="6">
    <source>
        <dbReference type="Google" id="ProtNLM"/>
    </source>
</evidence>
<evidence type="ECO:0000313" key="4">
    <source>
        <dbReference type="EMBL" id="CDC04393.1"/>
    </source>
</evidence>
<dbReference type="Proteomes" id="UP000018168">
    <property type="component" value="Unassembled WGS sequence"/>
</dbReference>
<evidence type="ECO:0000256" key="2">
    <source>
        <dbReference type="ARBA" id="ARBA00006479"/>
    </source>
</evidence>
<dbReference type="AlphaFoldDB" id="R6MXC2"/>
<sequence>MPKKSQTSPENRAKVISCFTNRKSLTQEDIIWTTHLSRPTVVDILKSLIEDGIICKIGIGDSSKGRNPYLYGFTSNLYYSIGVDFDYPQLKIGIMNLSCQVLIQNTLLVPPTLTPVQIIEYMLQQINKLLQQFSCEKSQFIGICISITGLINSTSGISIYAEKISGWKNINLKEIFEGNFGITTYIKNDINLMAQLTYETHPELPEDFIYIGIRTGIGMGIIQNGEICLGFKGNAGLLGHTTIEMDGDLCNCGKRGCLESIAGEQEILSRYIKLTGNKVETDNSYETLINLSKAGDPNAQIILTKASNALALSIANIVKIFEFPTVVLDGWPLALTEPFRQIFESTLRGNLFENISYDLNIIYYQSDPTEVIRACGSSVVKHYIKKRYDFI</sequence>
<dbReference type="InterPro" id="IPR043129">
    <property type="entry name" value="ATPase_NBD"/>
</dbReference>
<dbReference type="InterPro" id="IPR000600">
    <property type="entry name" value="ROK"/>
</dbReference>
<proteinExistence type="inferred from homology"/>
<dbReference type="Gene3D" id="3.30.420.40">
    <property type="match status" value="2"/>
</dbReference>
<dbReference type="GO" id="GO:0042732">
    <property type="term" value="P:D-xylose metabolic process"/>
    <property type="evidence" value="ECO:0007669"/>
    <property type="project" value="UniProtKB-KW"/>
</dbReference>
<evidence type="ECO:0000256" key="3">
    <source>
        <dbReference type="ARBA" id="ARBA00022629"/>
    </source>
</evidence>
<dbReference type="PANTHER" id="PTHR18964">
    <property type="entry name" value="ROK (REPRESSOR, ORF, KINASE) FAMILY"/>
    <property type="match status" value="1"/>
</dbReference>
<evidence type="ECO:0000313" key="5">
    <source>
        <dbReference type="Proteomes" id="UP000018168"/>
    </source>
</evidence>
<dbReference type="Gene3D" id="1.10.10.10">
    <property type="entry name" value="Winged helix-like DNA-binding domain superfamily/Winged helix DNA-binding domain"/>
    <property type="match status" value="1"/>
</dbReference>
<comment type="similarity">
    <text evidence="2">Belongs to the ROK (NagC/XylR) family.</text>
</comment>
<dbReference type="EMBL" id="CBEP010000050">
    <property type="protein sequence ID" value="CDC04393.1"/>
    <property type="molecule type" value="Genomic_DNA"/>
</dbReference>
<dbReference type="SUPFAM" id="SSF53067">
    <property type="entry name" value="Actin-like ATPase domain"/>
    <property type="match status" value="1"/>
</dbReference>
<evidence type="ECO:0000256" key="1">
    <source>
        <dbReference type="ARBA" id="ARBA00002486"/>
    </source>
</evidence>
<accession>R6MXC2</accession>
<dbReference type="InterPro" id="IPR036388">
    <property type="entry name" value="WH-like_DNA-bd_sf"/>
</dbReference>
<dbReference type="PROSITE" id="PS01125">
    <property type="entry name" value="ROK"/>
    <property type="match status" value="1"/>
</dbReference>
<name>R6MXC2_9FIRM</name>
<dbReference type="Pfam" id="PF00480">
    <property type="entry name" value="ROK"/>
    <property type="match status" value="1"/>
</dbReference>
<gene>
    <name evidence="4" type="ORF">BN578_02362</name>
</gene>
<comment type="caution">
    <text evidence="4">The sequence shown here is derived from an EMBL/GenBank/DDBJ whole genome shotgun (WGS) entry which is preliminary data.</text>
</comment>
<organism evidence="4 5">
    <name type="scientific">[Clostridium] leptum CAG:27</name>
    <dbReference type="NCBI Taxonomy" id="1263068"/>
    <lineage>
        <taxon>Bacteria</taxon>
        <taxon>Bacillati</taxon>
        <taxon>Bacillota</taxon>
        <taxon>Clostridia</taxon>
        <taxon>Eubacteriales</taxon>
        <taxon>Oscillospiraceae</taxon>
        <taxon>Oscillospiraceae incertae sedis</taxon>
    </lineage>
</organism>
<protein>
    <recommendedName>
        <fullName evidence="6">ROK family protein</fullName>
    </recommendedName>
</protein>
<dbReference type="InterPro" id="IPR049874">
    <property type="entry name" value="ROK_cs"/>
</dbReference>
<comment type="function">
    <text evidence="1">Transcriptional repressor of xylose-utilizing enzymes.</text>
</comment>
<keyword evidence="3" id="KW-0119">Carbohydrate metabolism</keyword>
<dbReference type="SUPFAM" id="SSF46785">
    <property type="entry name" value="Winged helix' DNA-binding domain"/>
    <property type="match status" value="1"/>
</dbReference>